<dbReference type="EMBL" id="CP124543">
    <property type="protein sequence ID" value="WGV28985.1"/>
    <property type="molecule type" value="Genomic_DNA"/>
</dbReference>
<evidence type="ECO:0000313" key="1">
    <source>
        <dbReference type="EMBL" id="WGV28985.1"/>
    </source>
</evidence>
<name>A0AAJ6NYM0_9CYAN</name>
<evidence type="ECO:0000313" key="2">
    <source>
        <dbReference type="Proteomes" id="UP001223520"/>
    </source>
</evidence>
<dbReference type="RefSeq" id="WP_281486187.1">
    <property type="nucleotide sequence ID" value="NZ_CP124543.1"/>
</dbReference>
<sequence length="45" mass="5311">MNENGQTWFIILVDDGRGRIRARKAQWCDRSWIDPVAIEFGVPRH</sequence>
<dbReference type="AlphaFoldDB" id="A0AAJ6NYM0"/>
<proteinExistence type="predicted"/>
<reference evidence="1 2" key="1">
    <citation type="journal article" date="2023" name="Limnol Oceanogr Lett">
        <title>Environmental adaptations by the intertidal Antarctic cyanobacterium Halotia branconii CENA392 as revealed using long-read genome sequencing.</title>
        <authorList>
            <person name="Dextro R.B."/>
            <person name="Delbaje E."/>
            <person name="Freitas P.N.N."/>
            <person name="Geraldes V."/>
            <person name="Pinto E."/>
            <person name="Long P.F."/>
            <person name="Fiore M.F."/>
        </authorList>
    </citation>
    <scope>NUCLEOTIDE SEQUENCE [LARGE SCALE GENOMIC DNA]</scope>
    <source>
        <strain evidence="1 2">CENA392</strain>
    </source>
</reference>
<accession>A0AAJ6NYM0</accession>
<dbReference type="Proteomes" id="UP001223520">
    <property type="component" value="Chromosome"/>
</dbReference>
<keyword evidence="2" id="KW-1185">Reference proteome</keyword>
<gene>
    <name evidence="1" type="ORF">QI031_12065</name>
</gene>
<dbReference type="KEGG" id="hbq:QI031_12065"/>
<protein>
    <submittedName>
        <fullName evidence="1">Uncharacterized protein</fullName>
    </submittedName>
</protein>
<organism evidence="1 2">
    <name type="scientific">Halotia branconii CENA392</name>
    <dbReference type="NCBI Taxonomy" id="1539056"/>
    <lineage>
        <taxon>Bacteria</taxon>
        <taxon>Bacillati</taxon>
        <taxon>Cyanobacteriota</taxon>
        <taxon>Cyanophyceae</taxon>
        <taxon>Nostocales</taxon>
        <taxon>Nodulariaceae</taxon>
        <taxon>Halotia</taxon>
    </lineage>
</organism>